<feature type="region of interest" description="Disordered" evidence="1">
    <location>
        <begin position="1"/>
        <end position="20"/>
    </location>
</feature>
<accession>A0A915J862</accession>
<reference evidence="3" key="1">
    <citation type="submission" date="2022-11" db="UniProtKB">
        <authorList>
            <consortium name="WormBaseParasite"/>
        </authorList>
    </citation>
    <scope>IDENTIFICATION</scope>
</reference>
<evidence type="ECO:0000256" key="1">
    <source>
        <dbReference type="SAM" id="MobiDB-lite"/>
    </source>
</evidence>
<dbReference type="AlphaFoldDB" id="A0A915J862"/>
<protein>
    <submittedName>
        <fullName evidence="3">Uncharacterized protein</fullName>
    </submittedName>
</protein>
<keyword evidence="2" id="KW-1185">Reference proteome</keyword>
<evidence type="ECO:0000313" key="3">
    <source>
        <dbReference type="WBParaSite" id="nRc.2.0.1.t21933-RA"/>
    </source>
</evidence>
<proteinExistence type="predicted"/>
<evidence type="ECO:0000313" key="2">
    <source>
        <dbReference type="Proteomes" id="UP000887565"/>
    </source>
</evidence>
<organism evidence="2 3">
    <name type="scientific">Romanomermis culicivorax</name>
    <name type="common">Nematode worm</name>
    <dbReference type="NCBI Taxonomy" id="13658"/>
    <lineage>
        <taxon>Eukaryota</taxon>
        <taxon>Metazoa</taxon>
        <taxon>Ecdysozoa</taxon>
        <taxon>Nematoda</taxon>
        <taxon>Enoplea</taxon>
        <taxon>Dorylaimia</taxon>
        <taxon>Mermithida</taxon>
        <taxon>Mermithoidea</taxon>
        <taxon>Mermithidae</taxon>
        <taxon>Romanomermis</taxon>
    </lineage>
</organism>
<dbReference type="Proteomes" id="UP000887565">
    <property type="component" value="Unplaced"/>
</dbReference>
<name>A0A915J862_ROMCU</name>
<dbReference type="WBParaSite" id="nRc.2.0.1.t21933-RA">
    <property type="protein sequence ID" value="nRc.2.0.1.t21933-RA"/>
    <property type="gene ID" value="nRc.2.0.1.g21933"/>
</dbReference>
<sequence>MSDSNPSNDRMPNKNILPTMSDQKSGVALQKLHLTSVETIIRSSEVMLPILAGGKRPIADDEINQQNNVKDVESKMSKFSSNSPFVAVTHRAKVAQQFEENKIRLSVDDAMTQKLNFTSSQKHSSNNEGDLLKNAQQLPISPMDKELFESNV</sequence>